<name>D3DHQ5_HYDTT</name>
<dbReference type="PROSITE" id="PS50943">
    <property type="entry name" value="HTH_CROC1"/>
    <property type="match status" value="1"/>
</dbReference>
<organism evidence="3 4">
    <name type="scientific">Hydrogenobacter thermophilus (strain DSM 6534 / IAM 12695 / TK-6)</name>
    <dbReference type="NCBI Taxonomy" id="608538"/>
    <lineage>
        <taxon>Bacteria</taxon>
        <taxon>Pseudomonadati</taxon>
        <taxon>Aquificota</taxon>
        <taxon>Aquificia</taxon>
        <taxon>Aquificales</taxon>
        <taxon>Aquificaceae</taxon>
        <taxon>Hydrogenobacter</taxon>
    </lineage>
</organism>
<reference evidence="3 4" key="1">
    <citation type="journal article" date="2010" name="J. Bacteriol.">
        <title>Complete genome sequence of the thermophilic, obligately chemolithoautotrophic hydrogen-oxidizing bacterium Hydrogenobacter thermophilus TK-6.</title>
        <authorList>
            <person name="Arai H."/>
            <person name="Kanbe H."/>
            <person name="Ishii M."/>
            <person name="Igarashi Y."/>
        </authorList>
    </citation>
    <scope>NUCLEOTIDE SEQUENCE [LARGE SCALE GENOMIC DNA]</scope>
    <source>
        <strain evidence="4">DSM 6534 / IAM 12695 / TK-6 [Tokyo]</strain>
    </source>
</reference>
<evidence type="ECO:0000313" key="4">
    <source>
        <dbReference type="Proteomes" id="UP000002574"/>
    </source>
</evidence>
<dbReference type="InterPro" id="IPR010982">
    <property type="entry name" value="Lambda_DNA-bd_dom_sf"/>
</dbReference>
<dbReference type="STRING" id="608538.HTH_0898"/>
<proteinExistence type="predicted"/>
<evidence type="ECO:0000313" key="3">
    <source>
        <dbReference type="EMBL" id="BAI69357.1"/>
    </source>
</evidence>
<accession>D3DHQ5</accession>
<dbReference type="KEGG" id="hth:HTH_0898"/>
<dbReference type="AlphaFoldDB" id="D3DHQ5"/>
<protein>
    <recommendedName>
        <fullName evidence="2">HTH cro/C1-type domain-containing protein</fullName>
    </recommendedName>
</protein>
<dbReference type="CDD" id="cd00093">
    <property type="entry name" value="HTH_XRE"/>
    <property type="match status" value="1"/>
</dbReference>
<dbReference type="GO" id="GO:0003677">
    <property type="term" value="F:DNA binding"/>
    <property type="evidence" value="ECO:0007669"/>
    <property type="project" value="InterPro"/>
</dbReference>
<gene>
    <name evidence="3" type="ordered locus">HTH_0898</name>
</gene>
<evidence type="ECO:0000256" key="1">
    <source>
        <dbReference type="SAM" id="MobiDB-lite"/>
    </source>
</evidence>
<dbReference type="Proteomes" id="UP000002574">
    <property type="component" value="Chromosome"/>
</dbReference>
<keyword evidence="4" id="KW-1185">Reference proteome</keyword>
<evidence type="ECO:0000259" key="2">
    <source>
        <dbReference type="PROSITE" id="PS50943"/>
    </source>
</evidence>
<dbReference type="SUPFAM" id="SSF47413">
    <property type="entry name" value="lambda repressor-like DNA-binding domains"/>
    <property type="match status" value="1"/>
</dbReference>
<dbReference type="InterPro" id="IPR001387">
    <property type="entry name" value="Cro/C1-type_HTH"/>
</dbReference>
<dbReference type="Gene3D" id="1.10.260.40">
    <property type="entry name" value="lambda repressor-like DNA-binding domains"/>
    <property type="match status" value="1"/>
</dbReference>
<feature type="domain" description="HTH cro/C1-type" evidence="2">
    <location>
        <begin position="32"/>
        <end position="86"/>
    </location>
</feature>
<dbReference type="SMART" id="SM00530">
    <property type="entry name" value="HTH_XRE"/>
    <property type="match status" value="1"/>
</dbReference>
<feature type="compositionally biased region" description="Basic residues" evidence="1">
    <location>
        <begin position="101"/>
        <end position="125"/>
    </location>
</feature>
<sequence>MLHTYSTIPLDFCAKLRIIFPMGINQTIGDIVKEACRKRGLSLNRLALKLGVNPIYLNNVLYGKKSSRPLICKIAETLHLPDLPNQYEIYLASRRVENKSHKPTPVKKGSKKSNKSNKSHKGGVS</sequence>
<feature type="region of interest" description="Disordered" evidence="1">
    <location>
        <begin position="94"/>
        <end position="125"/>
    </location>
</feature>
<dbReference type="EMBL" id="AP011112">
    <property type="protein sequence ID" value="BAI69357.1"/>
    <property type="molecule type" value="Genomic_DNA"/>
</dbReference>